<dbReference type="AlphaFoldDB" id="A0A0P7VFJ7"/>
<name>A0A0P7VFJ7_SCLFO</name>
<proteinExistence type="predicted"/>
<feature type="signal peptide" evidence="3">
    <location>
        <begin position="1"/>
        <end position="19"/>
    </location>
</feature>
<dbReference type="EMBL" id="JARO02001867">
    <property type="protein sequence ID" value="KPP74190.1"/>
    <property type="molecule type" value="Genomic_DNA"/>
</dbReference>
<dbReference type="PANTHER" id="PTHR10036">
    <property type="entry name" value="CD59 GLYCOPROTEIN"/>
    <property type="match status" value="1"/>
</dbReference>
<keyword evidence="1 3" id="KW-0732">Signal</keyword>
<accession>A0A0P7VFJ7</accession>
<protein>
    <submittedName>
        <fullName evidence="4">Lymphocyte antigen 6D-like</fullName>
    </submittedName>
</protein>
<organism evidence="4 5">
    <name type="scientific">Scleropages formosus</name>
    <name type="common">Asian bonytongue</name>
    <name type="synonym">Osteoglossum formosum</name>
    <dbReference type="NCBI Taxonomy" id="113540"/>
    <lineage>
        <taxon>Eukaryota</taxon>
        <taxon>Metazoa</taxon>
        <taxon>Chordata</taxon>
        <taxon>Craniata</taxon>
        <taxon>Vertebrata</taxon>
        <taxon>Euteleostomi</taxon>
        <taxon>Actinopterygii</taxon>
        <taxon>Neopterygii</taxon>
        <taxon>Teleostei</taxon>
        <taxon>Osteoglossocephala</taxon>
        <taxon>Osteoglossomorpha</taxon>
        <taxon>Osteoglossiformes</taxon>
        <taxon>Osteoglossidae</taxon>
        <taxon>Scleropages</taxon>
    </lineage>
</organism>
<gene>
    <name evidence="4" type="ORF">Z043_106667</name>
</gene>
<evidence type="ECO:0000313" key="5">
    <source>
        <dbReference type="Proteomes" id="UP000034805"/>
    </source>
</evidence>
<dbReference type="PANTHER" id="PTHR10036:SF14">
    <property type="entry name" value="LYMPHOCYTE ANTIGEN 6D-LIKE ISOFORM X1"/>
    <property type="match status" value="1"/>
</dbReference>
<dbReference type="CDD" id="cd23553">
    <property type="entry name" value="TFP_LU_ECD_Ly6PGE"/>
    <property type="match status" value="1"/>
</dbReference>
<dbReference type="InterPro" id="IPR045860">
    <property type="entry name" value="Snake_toxin-like_sf"/>
</dbReference>
<feature type="chain" id="PRO_5006143706" evidence="3">
    <location>
        <begin position="20"/>
        <end position="124"/>
    </location>
</feature>
<reference evidence="4 5" key="1">
    <citation type="submission" date="2015-08" db="EMBL/GenBank/DDBJ databases">
        <title>The genome of the Asian arowana (Scleropages formosus).</title>
        <authorList>
            <person name="Tan M.H."/>
            <person name="Gan H.M."/>
            <person name="Croft L.J."/>
            <person name="Austin C.M."/>
        </authorList>
    </citation>
    <scope>NUCLEOTIDE SEQUENCE [LARGE SCALE GENOMIC DNA]</scope>
    <source>
        <strain evidence="4">Aro1</strain>
    </source>
</reference>
<evidence type="ECO:0000313" key="4">
    <source>
        <dbReference type="EMBL" id="KPP74190.1"/>
    </source>
</evidence>
<sequence>MKALMVFLALAALAVRSQALKCHTCVAGNEDECNHQGSSMCPQTADACSAIIGPGTVVKSCTYRAFCDKAHNGHTGVKMECCFTDDCNGPHKGHSHGGEHSAAGALGFSPALVLGTLLVRLMLS</sequence>
<comment type="caution">
    <text evidence="4">The sequence shown here is derived from an EMBL/GenBank/DDBJ whole genome shotgun (WGS) entry which is preliminary data.</text>
</comment>
<evidence type="ECO:0000256" key="1">
    <source>
        <dbReference type="ARBA" id="ARBA00022729"/>
    </source>
</evidence>
<dbReference type="SUPFAM" id="SSF57302">
    <property type="entry name" value="Snake toxin-like"/>
    <property type="match status" value="1"/>
</dbReference>
<dbReference type="Proteomes" id="UP000034805">
    <property type="component" value="Unassembled WGS sequence"/>
</dbReference>
<evidence type="ECO:0000256" key="3">
    <source>
        <dbReference type="SAM" id="SignalP"/>
    </source>
</evidence>
<keyword evidence="2" id="KW-1015">Disulfide bond</keyword>
<dbReference type="Gene3D" id="2.10.60.10">
    <property type="entry name" value="CD59"/>
    <property type="match status" value="1"/>
</dbReference>
<evidence type="ECO:0000256" key="2">
    <source>
        <dbReference type="ARBA" id="ARBA00023157"/>
    </source>
</evidence>